<organism evidence="2 3">
    <name type="scientific">Roridomyces roridus</name>
    <dbReference type="NCBI Taxonomy" id="1738132"/>
    <lineage>
        <taxon>Eukaryota</taxon>
        <taxon>Fungi</taxon>
        <taxon>Dikarya</taxon>
        <taxon>Basidiomycota</taxon>
        <taxon>Agaricomycotina</taxon>
        <taxon>Agaricomycetes</taxon>
        <taxon>Agaricomycetidae</taxon>
        <taxon>Agaricales</taxon>
        <taxon>Marasmiineae</taxon>
        <taxon>Mycenaceae</taxon>
        <taxon>Roridomyces</taxon>
    </lineage>
</organism>
<name>A0AAD7FAY7_9AGAR</name>
<keyword evidence="3" id="KW-1185">Reference proteome</keyword>
<feature type="region of interest" description="Disordered" evidence="1">
    <location>
        <begin position="1"/>
        <end position="25"/>
    </location>
</feature>
<sequence>MTSNPLKRARSSSPGPISHSSPVRDPEYYDEDGNCIIRVENVLFKALKTHHVFLTRESEVLADMFKLPQGHLPAEGTTDENAIVLPQGDAPQFRAFLRYTLASRLDTQVDHIPNAAAEAVLDLGHFASKYMMTSWLEWSVSVIKYLCKSPLNPGLSVDVLRPALLLAKNAPKASELWDTIPDLWKLRLQQTRSLPKYSDALDAAEAAGHRTFLVDIYYLILSARRGYKGPSRTATSQQFPYHGLAPIHIQRLFAGSWSLTMLWQQLMNHPPEYRLPQHWDCAKHARCTTQWKQIWREGLRSTDMDAHNPADVIGRIDSAEKTICETDRLGIGPKVMYTCYPDPGESV</sequence>
<comment type="caution">
    <text evidence="2">The sequence shown here is derived from an EMBL/GenBank/DDBJ whole genome shotgun (WGS) entry which is preliminary data.</text>
</comment>
<dbReference type="InterPro" id="IPR011333">
    <property type="entry name" value="SKP1/BTB/POZ_sf"/>
</dbReference>
<evidence type="ECO:0000313" key="3">
    <source>
        <dbReference type="Proteomes" id="UP001221142"/>
    </source>
</evidence>
<feature type="compositionally biased region" description="Low complexity" evidence="1">
    <location>
        <begin position="11"/>
        <end position="21"/>
    </location>
</feature>
<protein>
    <recommendedName>
        <fullName evidence="4">BTB domain-containing protein</fullName>
    </recommendedName>
</protein>
<evidence type="ECO:0000313" key="2">
    <source>
        <dbReference type="EMBL" id="KAJ7613101.1"/>
    </source>
</evidence>
<gene>
    <name evidence="2" type="ORF">FB45DRAFT_1009103</name>
</gene>
<evidence type="ECO:0000256" key="1">
    <source>
        <dbReference type="SAM" id="MobiDB-lite"/>
    </source>
</evidence>
<accession>A0AAD7FAY7</accession>
<dbReference type="AlphaFoldDB" id="A0AAD7FAY7"/>
<proteinExistence type="predicted"/>
<dbReference type="Gene3D" id="3.30.710.10">
    <property type="entry name" value="Potassium Channel Kv1.1, Chain A"/>
    <property type="match status" value="1"/>
</dbReference>
<evidence type="ECO:0008006" key="4">
    <source>
        <dbReference type="Google" id="ProtNLM"/>
    </source>
</evidence>
<reference evidence="2" key="1">
    <citation type="submission" date="2023-03" db="EMBL/GenBank/DDBJ databases">
        <title>Massive genome expansion in bonnet fungi (Mycena s.s.) driven by repeated elements and novel gene families across ecological guilds.</title>
        <authorList>
            <consortium name="Lawrence Berkeley National Laboratory"/>
            <person name="Harder C.B."/>
            <person name="Miyauchi S."/>
            <person name="Viragh M."/>
            <person name="Kuo A."/>
            <person name="Thoen E."/>
            <person name="Andreopoulos B."/>
            <person name="Lu D."/>
            <person name="Skrede I."/>
            <person name="Drula E."/>
            <person name="Henrissat B."/>
            <person name="Morin E."/>
            <person name="Kohler A."/>
            <person name="Barry K."/>
            <person name="LaButti K."/>
            <person name="Morin E."/>
            <person name="Salamov A."/>
            <person name="Lipzen A."/>
            <person name="Mereny Z."/>
            <person name="Hegedus B."/>
            <person name="Baldrian P."/>
            <person name="Stursova M."/>
            <person name="Weitz H."/>
            <person name="Taylor A."/>
            <person name="Grigoriev I.V."/>
            <person name="Nagy L.G."/>
            <person name="Martin F."/>
            <person name="Kauserud H."/>
        </authorList>
    </citation>
    <scope>NUCLEOTIDE SEQUENCE</scope>
    <source>
        <strain evidence="2">9284</strain>
    </source>
</reference>
<dbReference type="EMBL" id="JARKIF010000029">
    <property type="protein sequence ID" value="KAJ7613101.1"/>
    <property type="molecule type" value="Genomic_DNA"/>
</dbReference>
<dbReference type="Proteomes" id="UP001221142">
    <property type="component" value="Unassembled WGS sequence"/>
</dbReference>